<comment type="caution">
    <text evidence="1">The sequence shown here is derived from an EMBL/GenBank/DDBJ whole genome shotgun (WGS) entry which is preliminary data.</text>
</comment>
<dbReference type="EMBL" id="ACOP02000073">
    <property type="protein sequence ID" value="EEU95710.1"/>
    <property type="molecule type" value="Genomic_DNA"/>
</dbReference>
<name>C7H8K4_FAED2</name>
<evidence type="ECO:0000313" key="1">
    <source>
        <dbReference type="EMBL" id="EEU95710.1"/>
    </source>
</evidence>
<protein>
    <submittedName>
        <fullName evidence="1">Uncharacterized protein</fullName>
    </submittedName>
</protein>
<dbReference type="Proteomes" id="UP000004619">
    <property type="component" value="Unassembled WGS sequence"/>
</dbReference>
<proteinExistence type="predicted"/>
<dbReference type="PATRIC" id="fig|411483.3.peg.2095"/>
<reference evidence="1" key="1">
    <citation type="submission" date="2009-08" db="EMBL/GenBank/DDBJ databases">
        <authorList>
            <person name="Weinstock G."/>
            <person name="Sodergren E."/>
            <person name="Clifton S."/>
            <person name="Fulton L."/>
            <person name="Fulton B."/>
            <person name="Courtney L."/>
            <person name="Fronick C."/>
            <person name="Harrison M."/>
            <person name="Strong C."/>
            <person name="Farmer C."/>
            <person name="Delahaunty K."/>
            <person name="Markovic C."/>
            <person name="Hall O."/>
            <person name="Minx P."/>
            <person name="Tomlinson C."/>
            <person name="Mitreva M."/>
            <person name="Nelson J."/>
            <person name="Hou S."/>
            <person name="Wollam A."/>
            <person name="Pepin K.H."/>
            <person name="Johnson M."/>
            <person name="Bhonagiri V."/>
            <person name="Nash W.E."/>
            <person name="Warren W."/>
            <person name="Chinwalla A."/>
            <person name="Mardis E.R."/>
            <person name="Wilson R.K."/>
        </authorList>
    </citation>
    <scope>NUCLEOTIDE SEQUENCE [LARGE SCALE GENOMIC DNA]</scope>
    <source>
        <strain evidence="1">A2-165</strain>
    </source>
</reference>
<dbReference type="STRING" id="411483.FAEPRAA2165_02647"/>
<dbReference type="AlphaFoldDB" id="C7H8K4"/>
<dbReference type="HOGENOM" id="CLU_2972756_0_0_9"/>
<organism evidence="1 2">
    <name type="scientific">Faecalibacterium duncaniae (strain DSM 17677 / JCM 31915 / A2-165)</name>
    <name type="common">Faecalibacterium prausnitzii</name>
    <dbReference type="NCBI Taxonomy" id="411483"/>
    <lineage>
        <taxon>Bacteria</taxon>
        <taxon>Bacillati</taxon>
        <taxon>Bacillota</taxon>
        <taxon>Clostridia</taxon>
        <taxon>Eubacteriales</taxon>
        <taxon>Oscillospiraceae</taxon>
        <taxon>Faecalibacterium</taxon>
    </lineage>
</organism>
<sequence length="58" mass="6560">MGVGFETHSHSLSFSLMLCDSFSRLRRQLPQRGSHWRRGKIFRTAKASLIEGGGIAQR</sequence>
<gene>
    <name evidence="1" type="ORF">FAEPRAA2165_02647</name>
</gene>
<evidence type="ECO:0000313" key="2">
    <source>
        <dbReference type="Proteomes" id="UP000004619"/>
    </source>
</evidence>
<keyword evidence="2" id="KW-1185">Reference proteome</keyword>
<accession>C7H8K4</accession>